<feature type="transmembrane region" description="Helical" evidence="1">
    <location>
        <begin position="571"/>
        <end position="588"/>
    </location>
</feature>
<gene>
    <name evidence="3" type="ORF">G3O08_03940</name>
</gene>
<accession>A0A7K3WLX9</accession>
<feature type="transmembrane region" description="Helical" evidence="1">
    <location>
        <begin position="154"/>
        <end position="173"/>
    </location>
</feature>
<feature type="transmembrane region" description="Helical" evidence="1">
    <location>
        <begin position="180"/>
        <end position="200"/>
    </location>
</feature>
<dbReference type="Proteomes" id="UP000486602">
    <property type="component" value="Unassembled WGS sequence"/>
</dbReference>
<organism evidence="3 4">
    <name type="scientific">Cryomorpha ignava</name>
    <dbReference type="NCBI Taxonomy" id="101383"/>
    <lineage>
        <taxon>Bacteria</taxon>
        <taxon>Pseudomonadati</taxon>
        <taxon>Bacteroidota</taxon>
        <taxon>Flavobacteriia</taxon>
        <taxon>Flavobacteriales</taxon>
        <taxon>Cryomorphaceae</taxon>
        <taxon>Cryomorpha</taxon>
    </lineage>
</organism>
<feature type="transmembrane region" description="Helical" evidence="1">
    <location>
        <begin position="452"/>
        <end position="469"/>
    </location>
</feature>
<keyword evidence="4" id="KW-1185">Reference proteome</keyword>
<name>A0A7K3WLX9_9FLAO</name>
<dbReference type="SUPFAM" id="SSF55486">
    <property type="entry name" value="Metalloproteases ('zincins'), catalytic domain"/>
    <property type="match status" value="1"/>
</dbReference>
<feature type="domain" description="Peptidase M1 membrane alanine aminopeptidase" evidence="2">
    <location>
        <begin position="869"/>
        <end position="1079"/>
    </location>
</feature>
<feature type="transmembrane region" description="Helical" evidence="1">
    <location>
        <begin position="101"/>
        <end position="134"/>
    </location>
</feature>
<proteinExistence type="predicted"/>
<protein>
    <recommendedName>
        <fullName evidence="2">Peptidase M1 membrane alanine aminopeptidase domain-containing protein</fullName>
    </recommendedName>
</protein>
<dbReference type="GO" id="GO:0008237">
    <property type="term" value="F:metallopeptidase activity"/>
    <property type="evidence" value="ECO:0007669"/>
    <property type="project" value="InterPro"/>
</dbReference>
<comment type="caution">
    <text evidence="3">The sequence shown here is derived from an EMBL/GenBank/DDBJ whole genome shotgun (WGS) entry which is preliminary data.</text>
</comment>
<feature type="transmembrane region" description="Helical" evidence="1">
    <location>
        <begin position="322"/>
        <end position="341"/>
    </location>
</feature>
<dbReference type="GO" id="GO:0008270">
    <property type="term" value="F:zinc ion binding"/>
    <property type="evidence" value="ECO:0007669"/>
    <property type="project" value="InterPro"/>
</dbReference>
<dbReference type="InterPro" id="IPR014782">
    <property type="entry name" value="Peptidase_M1_dom"/>
</dbReference>
<feature type="transmembrane region" description="Helical" evidence="1">
    <location>
        <begin position="408"/>
        <end position="432"/>
    </location>
</feature>
<feature type="transmembrane region" description="Helical" evidence="1">
    <location>
        <begin position="59"/>
        <end position="80"/>
    </location>
</feature>
<reference evidence="3 4" key="1">
    <citation type="submission" date="2020-02" db="EMBL/GenBank/DDBJ databases">
        <title>Out from the shadows clarifying the taxonomy of the family Cryomorphaceae and related taxa by utilizing the GTDB taxonomic framework.</title>
        <authorList>
            <person name="Bowman J.P."/>
        </authorList>
    </citation>
    <scope>NUCLEOTIDE SEQUENCE [LARGE SCALE GENOMIC DNA]</scope>
    <source>
        <strain evidence="3 4">QSSC 1-22</strain>
    </source>
</reference>
<sequence length="1195" mass="136342">MFFEFLKLELRSAFRSPMLYIFFFLITLMAFGAVASDNVTIGGSIGNVYRNAPYTLTNFVLILGLFAVLFAAAFFNNAALRDHNSQFNEIMFHLPIGKGGYFWGRFIGALILSTIPLLGIFAGAWLGAVIAPLAGWIDPERIGPFYFETLVNNYFIFILPNMFFAGSIIFFLAQKFKSTIISFVGALAIFVAYFVSGTLLSDIDNESIAALTDVFGIGTFDVYSRYFTPIEKNTLSPQFEGLLLQNRLIWLSVGIVISIISYFSFSFKEKLRFRKRRRKEVREEYTPITHIPAVSQNFGEGIGWKQFKSFYHANLLSITKSVVFKIVAIFGILLLFASLVGGYEYFGLQSYPVTYRVISDIASSTGLFMTIVIVFFSGELVWRDRISNIQEVINSTPHNSHVSAFAKVASLVSVAVLLQFVFIAMGVLSQLFRGYTHIELDVYLVDFFVDSLPGYIVFAAIFVFVQTLVGNPYVGYFVGILVIFAWSIVLSVLEWSSNMLAPGASPGIFYSDMSGFGPGMVGTLWFDLYWILTSVILIYFAGLFWPRSVVSGFREKLGIARANFTGKTRNAFAFLAVAWLLVAGFIFYNTQMLNDYPNQDTQEQMSIKYEETYKKYENQLLPVLTDINYFIDIFPSKRDVYVKAEARFINKGDAPIDSLFFNLDPDWNPRLTIPNSELVLDDTELDFQIYKLKNPLHPGESIDLKIETSYITKGFTNGIGNTNILSNGTFLNNMEILPSMGYSESVEISDKNDRKKFGLPIKSRMPELEANCTNKCMKNYLSNGLSDWVNVETTISTSDDQTAVAPGSLIKEWTEGDRKYFQYKVDHPSQNFYSFMSARYEVAREKHNDIDIEIYYDTKHGVNIPKMVDAVRKSLTYYEENFGPYYHKQARILEFPRYSNFAQAFPGTMPYAESFGFITNLEDETDNNVVEAVIAHEMAHQWWAHQEIPALMQGATMLTESFSEYSSLMVMKQESNGDDMKMKNFLKYDYNRYLRGRSSEAEKELPLYKVENQQYIHYGKGSVILYALQDYIGEDSVNAALESFLKEYAYAEPPYPTTLNFLDYLEPRVPDSLQYLIKDWFKEITLYDFRLKSASAKKRSDGKYDISFDIEAHKMYADTIGNETPQPLNEWVDLGFYSDSDAEKLQNWKRVNITDEQSTFTLIADSLPAKAAIDPRRMFIERVIDDNVKSIDLEE</sequence>
<keyword evidence="1" id="KW-0472">Membrane</keyword>
<feature type="transmembrane region" description="Helical" evidence="1">
    <location>
        <begin position="476"/>
        <end position="493"/>
    </location>
</feature>
<dbReference type="Gene3D" id="1.10.390.10">
    <property type="entry name" value="Neutral Protease Domain 2"/>
    <property type="match status" value="1"/>
</dbReference>
<evidence type="ECO:0000313" key="4">
    <source>
        <dbReference type="Proteomes" id="UP000486602"/>
    </source>
</evidence>
<keyword evidence="1" id="KW-0812">Transmembrane</keyword>
<feature type="transmembrane region" description="Helical" evidence="1">
    <location>
        <begin position="361"/>
        <end position="382"/>
    </location>
</feature>
<dbReference type="AlphaFoldDB" id="A0A7K3WLX9"/>
<dbReference type="EMBL" id="JAAGVY010000004">
    <property type="protein sequence ID" value="NEN22656.1"/>
    <property type="molecule type" value="Genomic_DNA"/>
</dbReference>
<dbReference type="RefSeq" id="WP_163283379.1">
    <property type="nucleotide sequence ID" value="NZ_JAAGVY010000004.1"/>
</dbReference>
<feature type="transmembrane region" description="Helical" evidence="1">
    <location>
        <begin position="248"/>
        <end position="267"/>
    </location>
</feature>
<evidence type="ECO:0000313" key="3">
    <source>
        <dbReference type="EMBL" id="NEN22656.1"/>
    </source>
</evidence>
<dbReference type="InterPro" id="IPR027268">
    <property type="entry name" value="Peptidase_M4/M1_CTD_sf"/>
</dbReference>
<feature type="transmembrane region" description="Helical" evidence="1">
    <location>
        <begin position="528"/>
        <end position="550"/>
    </location>
</feature>
<dbReference type="Pfam" id="PF01433">
    <property type="entry name" value="Peptidase_M1"/>
    <property type="match status" value="1"/>
</dbReference>
<evidence type="ECO:0000256" key="1">
    <source>
        <dbReference type="SAM" id="Phobius"/>
    </source>
</evidence>
<evidence type="ECO:0000259" key="2">
    <source>
        <dbReference type="Pfam" id="PF01433"/>
    </source>
</evidence>
<keyword evidence="1" id="KW-1133">Transmembrane helix</keyword>